<evidence type="ECO:0000256" key="4">
    <source>
        <dbReference type="SAM" id="SignalP"/>
    </source>
</evidence>
<evidence type="ECO:0000256" key="3">
    <source>
        <dbReference type="ARBA" id="ARBA00023180"/>
    </source>
</evidence>
<feature type="domain" description="Dystroglycan-type cadherin-like" evidence="5">
    <location>
        <begin position="125"/>
        <end position="209"/>
    </location>
</feature>
<gene>
    <name evidence="6" type="ORF">SYV04_28110</name>
</gene>
<dbReference type="SUPFAM" id="SSF49313">
    <property type="entry name" value="Cadherin-like"/>
    <property type="match status" value="3"/>
</dbReference>
<dbReference type="InterPro" id="IPR006644">
    <property type="entry name" value="Cadg"/>
</dbReference>
<organism evidence="6 7">
    <name type="scientific">Hyalangium rubrum</name>
    <dbReference type="NCBI Taxonomy" id="3103134"/>
    <lineage>
        <taxon>Bacteria</taxon>
        <taxon>Pseudomonadati</taxon>
        <taxon>Myxococcota</taxon>
        <taxon>Myxococcia</taxon>
        <taxon>Myxococcales</taxon>
        <taxon>Cystobacterineae</taxon>
        <taxon>Archangiaceae</taxon>
        <taxon>Hyalangium</taxon>
    </lineage>
</organism>
<dbReference type="Pfam" id="PF05345">
    <property type="entry name" value="He_PIG"/>
    <property type="match status" value="5"/>
</dbReference>
<evidence type="ECO:0000256" key="2">
    <source>
        <dbReference type="ARBA" id="ARBA00022737"/>
    </source>
</evidence>
<evidence type="ECO:0000256" key="1">
    <source>
        <dbReference type="ARBA" id="ARBA00022729"/>
    </source>
</evidence>
<comment type="caution">
    <text evidence="6">The sequence shown here is derived from an EMBL/GenBank/DDBJ whole genome shotgun (WGS) entry which is preliminary data.</text>
</comment>
<dbReference type="InterPro" id="IPR013783">
    <property type="entry name" value="Ig-like_fold"/>
</dbReference>
<dbReference type="RefSeq" id="WP_321549014.1">
    <property type="nucleotide sequence ID" value="NZ_JAXIVS010000010.1"/>
</dbReference>
<dbReference type="Gene3D" id="2.30.30.100">
    <property type="match status" value="1"/>
</dbReference>
<protein>
    <submittedName>
        <fullName evidence="6">Ig domain-containing protein</fullName>
    </submittedName>
</protein>
<keyword evidence="3" id="KW-0325">Glycoprotein</keyword>
<feature type="domain" description="Dystroglycan-type cadherin-like" evidence="5">
    <location>
        <begin position="390"/>
        <end position="480"/>
    </location>
</feature>
<dbReference type="SMART" id="SM00612">
    <property type="entry name" value="Kelch"/>
    <property type="match status" value="3"/>
</dbReference>
<dbReference type="Pfam" id="PF13517">
    <property type="entry name" value="FG-GAP_3"/>
    <property type="match status" value="3"/>
</dbReference>
<dbReference type="Pfam" id="PF01839">
    <property type="entry name" value="FG-GAP"/>
    <property type="match status" value="1"/>
</dbReference>
<dbReference type="Gene3D" id="2.120.10.80">
    <property type="entry name" value="Kelch-type beta propeller"/>
    <property type="match status" value="2"/>
</dbReference>
<evidence type="ECO:0000313" key="7">
    <source>
        <dbReference type="Proteomes" id="UP001291309"/>
    </source>
</evidence>
<accession>A0ABU5HBN8</accession>
<dbReference type="InterPro" id="IPR013517">
    <property type="entry name" value="FG-GAP"/>
</dbReference>
<dbReference type="Proteomes" id="UP001291309">
    <property type="component" value="Unassembled WGS sequence"/>
</dbReference>
<dbReference type="InterPro" id="IPR013519">
    <property type="entry name" value="Int_alpha_beta-p"/>
</dbReference>
<evidence type="ECO:0000313" key="6">
    <source>
        <dbReference type="EMBL" id="MDY7230294.1"/>
    </source>
</evidence>
<dbReference type="InterPro" id="IPR015919">
    <property type="entry name" value="Cadherin-like_sf"/>
</dbReference>
<keyword evidence="1 4" id="KW-0732">Signal</keyword>
<dbReference type="InterPro" id="IPR028994">
    <property type="entry name" value="Integrin_alpha_N"/>
</dbReference>
<dbReference type="EMBL" id="JAXIVS010000010">
    <property type="protein sequence ID" value="MDY7230294.1"/>
    <property type="molecule type" value="Genomic_DNA"/>
</dbReference>
<evidence type="ECO:0000259" key="5">
    <source>
        <dbReference type="SMART" id="SM00736"/>
    </source>
</evidence>
<reference evidence="6 7" key="1">
    <citation type="submission" date="2023-12" db="EMBL/GenBank/DDBJ databases">
        <title>the genome sequence of Hyalangium sp. s54d21.</title>
        <authorList>
            <person name="Zhang X."/>
        </authorList>
    </citation>
    <scope>NUCLEOTIDE SEQUENCE [LARGE SCALE GENOMIC DNA]</scope>
    <source>
        <strain evidence="7">s54d21</strain>
    </source>
</reference>
<dbReference type="PROSITE" id="PS51257">
    <property type="entry name" value="PROKAR_LIPOPROTEIN"/>
    <property type="match status" value="1"/>
</dbReference>
<dbReference type="SUPFAM" id="SSF117281">
    <property type="entry name" value="Kelch motif"/>
    <property type="match status" value="1"/>
</dbReference>
<dbReference type="SMART" id="SM00736">
    <property type="entry name" value="CADG"/>
    <property type="match status" value="2"/>
</dbReference>
<dbReference type="Pfam" id="PF24681">
    <property type="entry name" value="Kelch_KLHDC2_KLHL20_DRC7"/>
    <property type="match status" value="1"/>
</dbReference>
<keyword evidence="2" id="KW-0677">Repeat</keyword>
<sequence>MPRCPRLIAGLLATVVALSACKNDPTPPGPGGTPPTLSEASLPETTVGVSYSATVGASGGTTPYSFSAQGLPPGLALSESGALSGSATTAGDFQVQVTVKGADGKESSKAFPLKVYSGISFPQSALPGAIVTQPYTATVELAGGKAPITLKLTASDLPSTVSLDANSHQLSGTFPALGAFAFTLEATDAHGAKATRSYAIDVTERLHIITVVYPEGYTGEAYSQPSAALGGKAPLTFFLASGALPPGLELSAATGEISGTPTQAGTFPFILGVRDALGREYTTALSITLYAPPALSAAPVLPSAYIGQPYTASVSATGGKGTLSIVLTSDTLPSGLQFFDDGSVRGTVNAAIAHGSRSTFTVEATDQNQRFVSKAFELSVFKLPELLPTTLTPATEGVSYRRSEEAPERLLAQFGQGTLTFAATGLPPGLALDASTGTLSGTPAQGSAGSYSITFSVTDAGNQRVSRTLTLEVLKPRPVSFGGAVGLAPAGSSITTTLTVFVTSGFAPLPNVGVRLRKNGQEYDPPKEALTDAEGKVVFARLDLNGTTDTVDITANGQDLVNTTFTQVNSSLFTLRMYSAPVLGSRASSSGAYDPASGRFLVFGGYDSASTVSLFYNTCFNDLVESVDVAQKRFRSLVPGGRTTSPSPRYETPMAVANGTAVLFGGRECIGTGDSLGDTWEFDLTSQAWTRIQPASQPRPRRGAAMVREPSGDSVLMVGGFRNPLYTNEVWRYTPATDTWTPLSPAPVSRAWMASAVNTGTGELWFCGGRGSATVSECMAFNPSTGAWSTKPPLPSARSEFAMAYDATRGNLYAFGGRAADVNTQFGDLLVLRPNATAWESVIPPGAVPQARSGHVMYFDTARGELVLGLGISRPNGRVIRLGDMWTYDGTAWTERGTPAPTPVSYTVRGQLTGGPGNGTAQVRLVTTSGASFLVAAPLDSQGRGTYAVPGVPPGEAVFMTVSGEDPALAYPNTLWTYADRELPALTADALVDFSLPPGPAVLLHATGELVLPASWRGQTAFNSFDAELEAPGFPTVPNSLSNTAQNSRFFDVVFTASSAPRAQRMRTYASSELACEDYTLFPRVADGSQTFSLGSSVTGISLGQRECIPHGPAGVGPARVRFSSFGSVQQLTVGDLDGDTFPDLVFPNSGSFDVDVLWGTPSLTAAFPDGICCGLSGPYAVALGDFNRDGRMDLAATEPGSNQVKVQLALAIAPRAFAEPTGYAVGTTPQGLATADVNGDGFLDLLVANQGSNTVSMLLGQSNGTFSPAQTVALAGTAPKAVRVAHLDGDNKPDLVVVVAEGLSVTLDGTTQGPFGASTLVSAGAQPSAVAVGLLNGDTLPDLAVANEGGNTVSLLFGAGGGTFASPVNLSVGTGPTALALAELTGDAHLDLAVVSPSDAEVTLLQGASNGTFTAHSKVSVAGAPRDLVAEDLNGDGLNDLAVASPTANSVYLLPGRRPLRGTPGPSFTFTAPANSGFVWVMHGTLGGRRYWDYHAPIQPGGVAYTLPKTSTLAPSSTPVEPPSGQVTLSWTPYVRQWEPDSPRRFNPRQFSLANLGQDSDTQPGALLHLWP</sequence>
<dbReference type="Gene3D" id="2.130.10.130">
    <property type="entry name" value="Integrin alpha, N-terminal"/>
    <property type="match status" value="2"/>
</dbReference>
<feature type="signal peptide" evidence="4">
    <location>
        <begin position="1"/>
        <end position="22"/>
    </location>
</feature>
<dbReference type="SMART" id="SM00191">
    <property type="entry name" value="Int_alpha"/>
    <property type="match status" value="4"/>
</dbReference>
<dbReference type="PANTHER" id="PTHR46580">
    <property type="entry name" value="SENSOR KINASE-RELATED"/>
    <property type="match status" value="1"/>
</dbReference>
<dbReference type="Gene3D" id="2.60.40.10">
    <property type="entry name" value="Immunoglobulins"/>
    <property type="match status" value="5"/>
</dbReference>
<keyword evidence="7" id="KW-1185">Reference proteome</keyword>
<name>A0ABU5HBN8_9BACT</name>
<proteinExistence type="predicted"/>
<dbReference type="SUPFAM" id="SSF69318">
    <property type="entry name" value="Integrin alpha N-terminal domain"/>
    <property type="match status" value="1"/>
</dbReference>
<dbReference type="InterPro" id="IPR015915">
    <property type="entry name" value="Kelch-typ_b-propeller"/>
</dbReference>
<dbReference type="PANTHER" id="PTHR46580:SF4">
    <property type="entry name" value="ATP_GTP-BINDING PROTEIN"/>
    <property type="match status" value="1"/>
</dbReference>
<dbReference type="InterPro" id="IPR006652">
    <property type="entry name" value="Kelch_1"/>
</dbReference>
<feature type="chain" id="PRO_5045057449" evidence="4">
    <location>
        <begin position="23"/>
        <end position="1573"/>
    </location>
</feature>